<dbReference type="PANTHER" id="PTHR32552:SF89">
    <property type="entry name" value="CATECHOLATE SIDEROPHORE RECEPTOR FIU"/>
    <property type="match status" value="1"/>
</dbReference>
<proteinExistence type="predicted"/>
<dbReference type="Pfam" id="PF00593">
    <property type="entry name" value="TonB_dep_Rec_b-barrel"/>
    <property type="match status" value="1"/>
</dbReference>
<keyword evidence="2" id="KW-0813">Transport</keyword>
<dbReference type="Proteomes" id="UP000244162">
    <property type="component" value="Unassembled WGS sequence"/>
</dbReference>
<dbReference type="InterPro" id="IPR000531">
    <property type="entry name" value="Beta-barrel_TonB"/>
</dbReference>
<evidence type="ECO:0000256" key="2">
    <source>
        <dbReference type="ARBA" id="ARBA00022448"/>
    </source>
</evidence>
<dbReference type="GO" id="GO:0015344">
    <property type="term" value="F:siderophore uptake transmembrane transporter activity"/>
    <property type="evidence" value="ECO:0007669"/>
    <property type="project" value="TreeGrafter"/>
</dbReference>
<keyword evidence="4" id="KW-0410">Iron transport</keyword>
<dbReference type="SUPFAM" id="SSF56935">
    <property type="entry name" value="Porins"/>
    <property type="match status" value="1"/>
</dbReference>
<keyword evidence="6" id="KW-0732">Signal</keyword>
<evidence type="ECO:0000256" key="1">
    <source>
        <dbReference type="ARBA" id="ARBA00004571"/>
    </source>
</evidence>
<dbReference type="OrthoDB" id="7277632at2"/>
<evidence type="ECO:0000256" key="7">
    <source>
        <dbReference type="ARBA" id="ARBA00023004"/>
    </source>
</evidence>
<evidence type="ECO:0000256" key="4">
    <source>
        <dbReference type="ARBA" id="ARBA00022496"/>
    </source>
</evidence>
<evidence type="ECO:0000256" key="9">
    <source>
        <dbReference type="ARBA" id="ARBA00023077"/>
    </source>
</evidence>
<evidence type="ECO:0000313" key="13">
    <source>
        <dbReference type="EMBL" id="PTQ10880.1"/>
    </source>
</evidence>
<dbReference type="EMBL" id="NWBU01000009">
    <property type="protein sequence ID" value="PTQ10880.1"/>
    <property type="molecule type" value="Genomic_DNA"/>
</dbReference>
<keyword evidence="11" id="KW-0998">Cell outer membrane</keyword>
<evidence type="ECO:0000256" key="10">
    <source>
        <dbReference type="ARBA" id="ARBA00023136"/>
    </source>
</evidence>
<keyword evidence="9" id="KW-0798">TonB box</keyword>
<keyword evidence="3" id="KW-1134">Transmembrane beta strand</keyword>
<evidence type="ECO:0000259" key="12">
    <source>
        <dbReference type="Pfam" id="PF00593"/>
    </source>
</evidence>
<organism evidence="13 14">
    <name type="scientific">Sphingomonas oleivorans</name>
    <dbReference type="NCBI Taxonomy" id="1735121"/>
    <lineage>
        <taxon>Bacteria</taxon>
        <taxon>Pseudomonadati</taxon>
        <taxon>Pseudomonadota</taxon>
        <taxon>Alphaproteobacteria</taxon>
        <taxon>Sphingomonadales</taxon>
        <taxon>Sphingomonadaceae</taxon>
        <taxon>Sphingomonas</taxon>
    </lineage>
</organism>
<name>A0A2T5FXL1_9SPHN</name>
<dbReference type="PANTHER" id="PTHR32552">
    <property type="entry name" value="FERRICHROME IRON RECEPTOR-RELATED"/>
    <property type="match status" value="1"/>
</dbReference>
<dbReference type="AlphaFoldDB" id="A0A2T5FXL1"/>
<evidence type="ECO:0000256" key="3">
    <source>
        <dbReference type="ARBA" id="ARBA00022452"/>
    </source>
</evidence>
<comment type="caution">
    <text evidence="13">The sequence shown here is derived from an EMBL/GenBank/DDBJ whole genome shotgun (WGS) entry which is preliminary data.</text>
</comment>
<evidence type="ECO:0000313" key="14">
    <source>
        <dbReference type="Proteomes" id="UP000244162"/>
    </source>
</evidence>
<keyword evidence="5" id="KW-0812">Transmembrane</keyword>
<dbReference type="Gene3D" id="2.40.170.20">
    <property type="entry name" value="TonB-dependent receptor, beta-barrel domain"/>
    <property type="match status" value="2"/>
</dbReference>
<accession>A0A2T5FXL1</accession>
<reference evidence="13 14" key="1">
    <citation type="submission" date="2017-09" db="EMBL/GenBank/DDBJ databases">
        <title>Sphingomonas panjinensis sp.nov., isolated from oil-contaminated soil.</title>
        <authorList>
            <person name="Wang L."/>
            <person name="Chen L."/>
        </authorList>
    </citation>
    <scope>NUCLEOTIDE SEQUENCE [LARGE SCALE GENOMIC DNA]</scope>
    <source>
        <strain evidence="13 14">FW-11</strain>
    </source>
</reference>
<keyword evidence="14" id="KW-1185">Reference proteome</keyword>
<dbReference type="InterPro" id="IPR036942">
    <property type="entry name" value="Beta-barrel_TonB_sf"/>
</dbReference>
<keyword evidence="8" id="KW-0406">Ion transport</keyword>
<keyword evidence="7" id="KW-0408">Iron</keyword>
<dbReference type="GO" id="GO:0009279">
    <property type="term" value="C:cell outer membrane"/>
    <property type="evidence" value="ECO:0007669"/>
    <property type="project" value="UniProtKB-SubCell"/>
</dbReference>
<keyword evidence="10" id="KW-0472">Membrane</keyword>
<protein>
    <recommendedName>
        <fullName evidence="12">TonB-dependent receptor-like beta-barrel domain-containing protein</fullName>
    </recommendedName>
</protein>
<evidence type="ECO:0000256" key="5">
    <source>
        <dbReference type="ARBA" id="ARBA00022692"/>
    </source>
</evidence>
<sequence>MRGLPVTGGYRYAPQLIDGLPTFEDPETPFMNNDVFIRVDLMTERVEAIKGGPGGILYSNGLGAVVNYITRTGKQEFEGGYKIELSDYGLVRNEAFVSGPINKNLTFALGGFYRISNGMRDVGFTADNGGQIRGNLVYKSDDESTVIETHALILRDKTAFYQNIPFTIPAISQRGTPENPTIIDQDNIQSVGINFRDGALTSPGLRYFELLDQNGRKSVDIADGINPEFDISTIKFSKELDSGWKFGAGLRYTTGVSGFNAIFVDPAVERERFLSQRANNEINNPAFVAAQNCDLDDVRLTGYFSGINQSNCGANLPASTLAQFVQQFANYDRVQANYLDTGKEVTDAQYLNLPVPFITTVEADSFSGDFRIQKSLNLAGKHDLTLGGYVSNYNYDMNFQAALLVSDVSENARLIDLIAVDANGQQVGPSLTDRGVLVPSLFGQNSDAAFRGYALYALDHWELFDNRLKIDMGVRWQKLDVDVVTQPLELRRNLTPSDVEPGSTEDTLADNLVNLPGDPRFQEKSYDAFGWSIGGNYSFTNNFAIYGLVSDSFRLPSPEDVVFRGSATNQTSPSGSVELNQVERILQIEGGTRYFSREFDAALAVFYNDFSARDRASAYRDFTDPSCAVPSGVSDLADCPIVDQVFNEGVSNIGVEFEAGLRPTFLEGFELKGSFVYQKPEFKGTSRTDVRAIVDSLGTITGYEFTEVNSDGRRPQRLSEILVNVRPSFDFKPTTGLPLTIYGQMLYFSDRFASASDIDVTVFPSYTEFDIGALVNFTEGLTGQVHVNNLTNAVSLTEGGTIGIDNRTTDGTRNFGVGRPLFGRIIRASLTYRF</sequence>
<gene>
    <name evidence="13" type="ORF">CLG96_10850</name>
</gene>
<dbReference type="InterPro" id="IPR039426">
    <property type="entry name" value="TonB-dep_rcpt-like"/>
</dbReference>
<comment type="subcellular location">
    <subcellularLocation>
        <location evidence="1">Cell outer membrane</location>
        <topology evidence="1">Multi-pass membrane protein</topology>
    </subcellularLocation>
</comment>
<feature type="domain" description="TonB-dependent receptor-like beta-barrel" evidence="12">
    <location>
        <begin position="323"/>
        <end position="790"/>
    </location>
</feature>
<evidence type="ECO:0000256" key="11">
    <source>
        <dbReference type="ARBA" id="ARBA00023237"/>
    </source>
</evidence>
<evidence type="ECO:0000256" key="8">
    <source>
        <dbReference type="ARBA" id="ARBA00023065"/>
    </source>
</evidence>
<evidence type="ECO:0000256" key="6">
    <source>
        <dbReference type="ARBA" id="ARBA00022729"/>
    </source>
</evidence>